<dbReference type="EMBL" id="SHGT01000055">
    <property type="protein sequence ID" value="TAA09257.1"/>
    <property type="molecule type" value="Genomic_DNA"/>
</dbReference>
<accession>A0A4Q8L0M7</accession>
<name>A0A4Q8L0M7_9STRE</name>
<keyword evidence="1" id="KW-0812">Transmembrane</keyword>
<feature type="transmembrane region" description="Helical" evidence="1">
    <location>
        <begin position="220"/>
        <end position="246"/>
    </location>
</feature>
<dbReference type="RefSeq" id="WP_130555465.1">
    <property type="nucleotide sequence ID" value="NZ_SHGT01000055.1"/>
</dbReference>
<organism evidence="2 3">
    <name type="scientific">Streptococcus parasuis</name>
    <dbReference type="NCBI Taxonomy" id="1501662"/>
    <lineage>
        <taxon>Bacteria</taxon>
        <taxon>Bacillati</taxon>
        <taxon>Bacillota</taxon>
        <taxon>Bacilli</taxon>
        <taxon>Lactobacillales</taxon>
        <taxon>Streptococcaceae</taxon>
        <taxon>Streptococcus</taxon>
    </lineage>
</organism>
<feature type="transmembrane region" description="Helical" evidence="1">
    <location>
        <begin position="628"/>
        <end position="656"/>
    </location>
</feature>
<feature type="transmembrane region" description="Helical" evidence="1">
    <location>
        <begin position="267"/>
        <end position="290"/>
    </location>
</feature>
<feature type="transmembrane region" description="Helical" evidence="1">
    <location>
        <begin position="702"/>
        <end position="721"/>
    </location>
</feature>
<feature type="transmembrane region" description="Helical" evidence="1">
    <location>
        <begin position="676"/>
        <end position="696"/>
    </location>
</feature>
<feature type="transmembrane region" description="Helical" evidence="1">
    <location>
        <begin position="12"/>
        <end position="36"/>
    </location>
</feature>
<comment type="caution">
    <text evidence="2">The sequence shown here is derived from an EMBL/GenBank/DDBJ whole genome shotgun (WGS) entry which is preliminary data.</text>
</comment>
<proteinExistence type="predicted"/>
<keyword evidence="1" id="KW-1133">Transmembrane helix</keyword>
<dbReference type="OrthoDB" id="5096243at2"/>
<feature type="transmembrane region" description="Helical" evidence="1">
    <location>
        <begin position="341"/>
        <end position="362"/>
    </location>
</feature>
<evidence type="ECO:0000313" key="3">
    <source>
        <dbReference type="Proteomes" id="UP000291525"/>
    </source>
</evidence>
<protein>
    <submittedName>
        <fullName evidence="2">ABC transporter permease</fullName>
    </submittedName>
</protein>
<dbReference type="Proteomes" id="UP000291525">
    <property type="component" value="Unassembled WGS sequence"/>
</dbReference>
<sequence>MTYKNMLLGKMKYLILFLIAIQSILLALMAILFTGIQYQNSWQSYNHNSGTVTVYLQKLTEEQSQNVFNYFLEQRDLSIWTKRYESSEAGEGVNRIYIDVLGSPTGFSDFINSGGKIVVSQQQFGELLSHKDNNMTIGLDKGSNNMLYELPDLLFTTPVVIDRLDYIFQNTNTISGIYYINGLHEATARDTFLINLSTITGISVEDLTKERFGSNTDEGIWAIVLAISILVNALILLILFLLCVLQSFKHFGTLILLGWGRKELWSAFFKPSLLFSIYIIPLVSLGIWVVSGWSTFGLSSLIPVFAGASLSVLLLLLTLAIPSMIVYLVSPLAAIHKRLPMKPLMAISLLFYALVAGLLITVSHSLDAPMNQFIDNIKVSREWKNVEDMYVISGFVEGDDIGTYAGTTNSLESSMYQFYQRISDIPGVYIAQGEYLGQEYLDTIYGTYQHVPRKPFWYLNYSYNYLQDLGITLNDEDLLEVRNGTRLYLLPDTLSTEEIEVMKAHLQESVKVKPGDLQTRFTENPKFMFRAYHPSESIFTWSTSISQGVTSKEPVIFVSAPENLYFMESANLAVSGYDGILKIRDKETMNQVTSILETDFPDLADNKLTFTTVKDFINGLQKDLSYTFYLFGTIIAIIIVTMMAIFWSFVLVYRLLFEEKLYVQYFMGFSPWKRYIGVLSLVVGFSIVELLASILLDSKLGMVMTLATFAFQMLLLYFSLFRKEGESILKSFKG</sequence>
<dbReference type="AlphaFoldDB" id="A0A4Q8L0M7"/>
<feature type="transmembrane region" description="Helical" evidence="1">
    <location>
        <begin position="302"/>
        <end position="329"/>
    </location>
</feature>
<evidence type="ECO:0000313" key="2">
    <source>
        <dbReference type="EMBL" id="TAA09257.1"/>
    </source>
</evidence>
<reference evidence="2 3" key="1">
    <citation type="submission" date="2019-02" db="EMBL/GenBank/DDBJ databases">
        <title>First genome of the species Streptococcus parasuis.</title>
        <authorList>
            <person name="Stevens M.J.A."/>
            <person name="Stephan R."/>
        </authorList>
    </citation>
    <scope>NUCLEOTIDE SEQUENCE [LARGE SCALE GENOMIC DNA]</scope>
    <source>
        <strain evidence="2 3">4253</strain>
    </source>
</reference>
<evidence type="ECO:0000256" key="1">
    <source>
        <dbReference type="SAM" id="Phobius"/>
    </source>
</evidence>
<keyword evidence="1" id="KW-0472">Membrane</keyword>
<gene>
    <name evidence="2" type="ORF">EXW74_08165</name>
</gene>